<dbReference type="AlphaFoldDB" id="A0A1G7W923"/>
<organism evidence="1 2">
    <name type="scientific">Paraburkholderia phenazinium</name>
    <dbReference type="NCBI Taxonomy" id="60549"/>
    <lineage>
        <taxon>Bacteria</taxon>
        <taxon>Pseudomonadati</taxon>
        <taxon>Pseudomonadota</taxon>
        <taxon>Betaproteobacteria</taxon>
        <taxon>Burkholderiales</taxon>
        <taxon>Burkholderiaceae</taxon>
        <taxon>Paraburkholderia</taxon>
    </lineage>
</organism>
<proteinExistence type="predicted"/>
<dbReference type="OrthoDB" id="1186159at2"/>
<dbReference type="Proteomes" id="UP000199706">
    <property type="component" value="Unassembled WGS sequence"/>
</dbReference>
<dbReference type="EMBL" id="FNCJ01000004">
    <property type="protein sequence ID" value="SDG68474.1"/>
    <property type="molecule type" value="Genomic_DNA"/>
</dbReference>
<evidence type="ECO:0000313" key="1">
    <source>
        <dbReference type="EMBL" id="SDG68474.1"/>
    </source>
</evidence>
<sequence length="487" mass="50863">MTRVLFWNIQKFGVNKINDPSFFYSAGHGGLTDNAASLVRRTVVSNVLMAANPDILVVLEASSGDSTPNMLASNSGGMAGLITMLGLLRAAAPAWGWRLVPPLRVGIGGRSETVGVFYRGALAGGDQLYFTGPNGWVGGWAGASTAPGLGVFFNNYPAAGLFTPDLSTMLTPPGTLPRVVPAGAGHNGNGLMLESTLAARVNFLPSAAYPYPLTPAGFVDYGPFRQPYMTTFTRTNAAGAVLSDLAIFSVHPSPQDGLPAQFLAYLTYLRDVVAARGLVETRVIGGDFNLELLDPLTGANAPVYNIMNNPPNYAYQPLLSSPGAPGGAALDAFKGYFGTHIRENNSLDEASLFLWSTAMVNSPYPGYGYIGSDFVVNFESVDNILVWPRVGGAAYGTTTMNTLTGVPFTQVVPTPGGAPAGGPLPANLASGMTNPFNWLAGVGGAAIPPAPNAPNGTTIGIRNNLTSWANYGHLKNTSDHFAIVADI</sequence>
<dbReference type="RefSeq" id="WP_090684797.1">
    <property type="nucleotide sequence ID" value="NZ_CADERL010000034.1"/>
</dbReference>
<gene>
    <name evidence="1" type="ORF">SAMN05216466_104457</name>
</gene>
<name>A0A1G7W923_9BURK</name>
<dbReference type="SUPFAM" id="SSF56219">
    <property type="entry name" value="DNase I-like"/>
    <property type="match status" value="1"/>
</dbReference>
<accession>A0A1G7W923</accession>
<evidence type="ECO:0000313" key="2">
    <source>
        <dbReference type="Proteomes" id="UP000199706"/>
    </source>
</evidence>
<dbReference type="InterPro" id="IPR036691">
    <property type="entry name" value="Endo/exonu/phosph_ase_sf"/>
</dbReference>
<evidence type="ECO:0008006" key="3">
    <source>
        <dbReference type="Google" id="ProtNLM"/>
    </source>
</evidence>
<reference evidence="1 2" key="1">
    <citation type="submission" date="2016-10" db="EMBL/GenBank/DDBJ databases">
        <authorList>
            <person name="de Groot N.N."/>
        </authorList>
    </citation>
    <scope>NUCLEOTIDE SEQUENCE [LARGE SCALE GENOMIC DNA]</scope>
    <source>
        <strain evidence="1 2">LMG 2247</strain>
    </source>
</reference>
<protein>
    <recommendedName>
        <fullName evidence="3">Endonuclease/Exonuclease/phosphatase family protein</fullName>
    </recommendedName>
</protein>